<organism evidence="2 3">
    <name type="scientific">Candidatus Daviesbacteria bacterium RIFCSPHIGHO2_02_FULL_39_12</name>
    <dbReference type="NCBI Taxonomy" id="1797770"/>
    <lineage>
        <taxon>Bacteria</taxon>
        <taxon>Candidatus Daviesiibacteriota</taxon>
    </lineage>
</organism>
<evidence type="ECO:0000313" key="2">
    <source>
        <dbReference type="EMBL" id="OGE26704.1"/>
    </source>
</evidence>
<sequence length="152" mass="17246">MYPDWAWLLILAVFVWLAILTLSVWQQNKFLKLLFPKSGVRDIRKKFGETVAGVVELKEDLNKLANKLSEVERSGYRHIQKMQLSRYNPYDDTGGNQSFTLALLDNGGSGIVVTSLHARSGTRVFAKDVIGGKMGKYQFSKEEEEMIKKAMT</sequence>
<dbReference type="Proteomes" id="UP000177042">
    <property type="component" value="Unassembled WGS sequence"/>
</dbReference>
<evidence type="ECO:0008006" key="4">
    <source>
        <dbReference type="Google" id="ProtNLM"/>
    </source>
</evidence>
<feature type="transmembrane region" description="Helical" evidence="1">
    <location>
        <begin position="6"/>
        <end position="25"/>
    </location>
</feature>
<comment type="caution">
    <text evidence="2">The sequence shown here is derived from an EMBL/GenBank/DDBJ whole genome shotgun (WGS) entry which is preliminary data.</text>
</comment>
<proteinExistence type="predicted"/>
<evidence type="ECO:0000256" key="1">
    <source>
        <dbReference type="SAM" id="Phobius"/>
    </source>
</evidence>
<keyword evidence="1" id="KW-0812">Transmembrane</keyword>
<reference evidence="2 3" key="1">
    <citation type="journal article" date="2016" name="Nat. Commun.">
        <title>Thousands of microbial genomes shed light on interconnected biogeochemical processes in an aquifer system.</title>
        <authorList>
            <person name="Anantharaman K."/>
            <person name="Brown C.T."/>
            <person name="Hug L.A."/>
            <person name="Sharon I."/>
            <person name="Castelle C.J."/>
            <person name="Probst A.J."/>
            <person name="Thomas B.C."/>
            <person name="Singh A."/>
            <person name="Wilkins M.J."/>
            <person name="Karaoz U."/>
            <person name="Brodie E.L."/>
            <person name="Williams K.H."/>
            <person name="Hubbard S.S."/>
            <person name="Banfield J.F."/>
        </authorList>
    </citation>
    <scope>NUCLEOTIDE SEQUENCE [LARGE SCALE GENOMIC DNA]</scope>
</reference>
<dbReference type="Pfam" id="PF14584">
    <property type="entry name" value="DUF4446"/>
    <property type="match status" value="1"/>
</dbReference>
<keyword evidence="1" id="KW-0472">Membrane</keyword>
<protein>
    <recommendedName>
        <fullName evidence="4">DUF4446 domain-containing protein</fullName>
    </recommendedName>
</protein>
<accession>A0A1F5JDI9</accession>
<name>A0A1F5JDI9_9BACT</name>
<evidence type="ECO:0000313" key="3">
    <source>
        <dbReference type="Proteomes" id="UP000177042"/>
    </source>
</evidence>
<gene>
    <name evidence="2" type="ORF">A3C26_01075</name>
</gene>
<dbReference type="EMBL" id="MFCX01000005">
    <property type="protein sequence ID" value="OGE26704.1"/>
    <property type="molecule type" value="Genomic_DNA"/>
</dbReference>
<dbReference type="AlphaFoldDB" id="A0A1F5JDI9"/>
<keyword evidence="1" id="KW-1133">Transmembrane helix</keyword>
<dbReference type="InterPro" id="IPR027981">
    <property type="entry name" value="DUF4446"/>
</dbReference>